<name>A0ABS2L6S8_9MICO</name>
<dbReference type="Pfam" id="PF13828">
    <property type="entry name" value="DUF4190"/>
    <property type="match status" value="1"/>
</dbReference>
<sequence length="277" mass="28698">MSEPESPQPAAQFNVLAIVSFVSSFIASLAGVITGHIALSQIRKTGERGHGLALAGVIIGYVRIVIDLAAVIVLVVILVLTLSHAQRVYDPGGFNPLLPTAAVPVPQGPAAADLTFEAGTKLTPDSIPQISDGLLGTAGWKAGLAKGAEGTWTYISADNLCRTTFHQGPLDPKVTVTAGDDLATTESYLALIDKTTSDDVTANASDDYINQNVVDADSVVQTRAMSGTDQSNNSFITTARAFAASGQGVFVDVTCRPTADITSVITEVLDSSAILIS</sequence>
<dbReference type="Proteomes" id="UP000776164">
    <property type="component" value="Unassembled WGS sequence"/>
</dbReference>
<dbReference type="RefSeq" id="WP_205109773.1">
    <property type="nucleotide sequence ID" value="NZ_BAAAHT010000002.1"/>
</dbReference>
<evidence type="ECO:0000313" key="4">
    <source>
        <dbReference type="Proteomes" id="UP000776164"/>
    </source>
</evidence>
<accession>A0ABS2L6S8</accession>
<feature type="transmembrane region" description="Helical" evidence="1">
    <location>
        <begin position="51"/>
        <end position="80"/>
    </location>
</feature>
<reference evidence="3 4" key="1">
    <citation type="submission" date="2021-01" db="EMBL/GenBank/DDBJ databases">
        <title>Sequencing the genomes of 1000 actinobacteria strains.</title>
        <authorList>
            <person name="Klenk H.-P."/>
        </authorList>
    </citation>
    <scope>NUCLEOTIDE SEQUENCE [LARGE SCALE GENOMIC DNA]</scope>
    <source>
        <strain evidence="3 4">DSM 13057</strain>
    </source>
</reference>
<proteinExistence type="predicted"/>
<evidence type="ECO:0000313" key="3">
    <source>
        <dbReference type="EMBL" id="MBM7472773.1"/>
    </source>
</evidence>
<comment type="caution">
    <text evidence="3">The sequence shown here is derived from an EMBL/GenBank/DDBJ whole genome shotgun (WGS) entry which is preliminary data.</text>
</comment>
<dbReference type="EMBL" id="JAFBBU010000001">
    <property type="protein sequence ID" value="MBM7472773.1"/>
    <property type="molecule type" value="Genomic_DNA"/>
</dbReference>
<keyword evidence="1" id="KW-1133">Transmembrane helix</keyword>
<feature type="domain" description="DUF4190" evidence="2">
    <location>
        <begin position="15"/>
        <end position="66"/>
    </location>
</feature>
<gene>
    <name evidence="3" type="ORF">JOE66_002407</name>
</gene>
<evidence type="ECO:0000259" key="2">
    <source>
        <dbReference type="Pfam" id="PF13828"/>
    </source>
</evidence>
<keyword evidence="4" id="KW-1185">Reference proteome</keyword>
<dbReference type="InterPro" id="IPR025241">
    <property type="entry name" value="DUF4190"/>
</dbReference>
<protein>
    <recommendedName>
        <fullName evidence="2">DUF4190 domain-containing protein</fullName>
    </recommendedName>
</protein>
<organism evidence="3 4">
    <name type="scientific">Subtercola frigoramans</name>
    <dbReference type="NCBI Taxonomy" id="120298"/>
    <lineage>
        <taxon>Bacteria</taxon>
        <taxon>Bacillati</taxon>
        <taxon>Actinomycetota</taxon>
        <taxon>Actinomycetes</taxon>
        <taxon>Micrococcales</taxon>
        <taxon>Microbacteriaceae</taxon>
        <taxon>Subtercola</taxon>
    </lineage>
</organism>
<keyword evidence="1" id="KW-0812">Transmembrane</keyword>
<evidence type="ECO:0000256" key="1">
    <source>
        <dbReference type="SAM" id="Phobius"/>
    </source>
</evidence>
<keyword evidence="1" id="KW-0472">Membrane</keyword>
<feature type="transmembrane region" description="Helical" evidence="1">
    <location>
        <begin position="15"/>
        <end position="39"/>
    </location>
</feature>